<dbReference type="GO" id="GO:0004658">
    <property type="term" value="F:propionyl-CoA carboxylase activity"/>
    <property type="evidence" value="ECO:0007669"/>
    <property type="project" value="InterPro"/>
</dbReference>
<feature type="compositionally biased region" description="Low complexity" evidence="1">
    <location>
        <begin position="69"/>
        <end position="81"/>
    </location>
</feature>
<gene>
    <name evidence="2" type="ORF">CSPHI_09640</name>
</gene>
<evidence type="ECO:0000313" key="3">
    <source>
        <dbReference type="Proteomes" id="UP000185469"/>
    </source>
</evidence>
<proteinExistence type="predicted"/>
<dbReference type="STRING" id="1437874.CSPHI_09640"/>
<protein>
    <recommendedName>
        <fullName evidence="4">Acyl-CoA carboxylase subunit epsilon</fullName>
    </recommendedName>
</protein>
<feature type="region of interest" description="Disordered" evidence="1">
    <location>
        <begin position="44"/>
        <end position="81"/>
    </location>
</feature>
<dbReference type="RefSeq" id="WP_075692771.1">
    <property type="nucleotide sequence ID" value="NZ_CP009248.1"/>
</dbReference>
<dbReference type="Proteomes" id="UP000185469">
    <property type="component" value="Chromosome"/>
</dbReference>
<name>A0A1L7CZB3_9CORY</name>
<organism evidence="2 3">
    <name type="scientific">Corynebacterium sphenisci DSM 44792</name>
    <dbReference type="NCBI Taxonomy" id="1437874"/>
    <lineage>
        <taxon>Bacteria</taxon>
        <taxon>Bacillati</taxon>
        <taxon>Actinomycetota</taxon>
        <taxon>Actinomycetes</taxon>
        <taxon>Mycobacteriales</taxon>
        <taxon>Corynebacteriaceae</taxon>
        <taxon>Corynebacterium</taxon>
    </lineage>
</organism>
<feature type="compositionally biased region" description="Basic and acidic residues" evidence="1">
    <location>
        <begin position="56"/>
        <end position="65"/>
    </location>
</feature>
<sequence length="81" mass="8520">MTAADRTEDTAADPGRPLLRVLSGNPDDAEVAALTAVVAALAASAGGAADTGPRNDWGRLDEGFHRPRSFSPSSFRNVEYY</sequence>
<evidence type="ECO:0000256" key="1">
    <source>
        <dbReference type="SAM" id="MobiDB-lite"/>
    </source>
</evidence>
<dbReference type="InterPro" id="IPR032716">
    <property type="entry name" value="ACC_epsilon"/>
</dbReference>
<evidence type="ECO:0000313" key="2">
    <source>
        <dbReference type="EMBL" id="APT91225.1"/>
    </source>
</evidence>
<dbReference type="EMBL" id="CP009248">
    <property type="protein sequence ID" value="APT91225.1"/>
    <property type="molecule type" value="Genomic_DNA"/>
</dbReference>
<evidence type="ECO:0008006" key="4">
    <source>
        <dbReference type="Google" id="ProtNLM"/>
    </source>
</evidence>
<reference evidence="2 3" key="1">
    <citation type="submission" date="2014-08" db="EMBL/GenBank/DDBJ databases">
        <title>Complete genome sequence of Corynebacterium sphenisci CECT 5990(T) (=DSM 44792(T)), isolated from healthy wild penguins.</title>
        <authorList>
            <person name="Ruckert C."/>
            <person name="Albersmeier A."/>
            <person name="Winkler A."/>
            <person name="Kalinowski J."/>
        </authorList>
    </citation>
    <scope>NUCLEOTIDE SEQUENCE [LARGE SCALE GENOMIC DNA]</scope>
    <source>
        <strain evidence="2 3">DSM 44792</strain>
    </source>
</reference>
<dbReference type="Pfam" id="PF13822">
    <property type="entry name" value="ACC_epsilon"/>
    <property type="match status" value="1"/>
</dbReference>
<dbReference type="KEGG" id="csph:CSPHI_09640"/>
<keyword evidence="3" id="KW-1185">Reference proteome</keyword>
<dbReference type="GO" id="GO:0003989">
    <property type="term" value="F:acetyl-CoA carboxylase activity"/>
    <property type="evidence" value="ECO:0007669"/>
    <property type="project" value="InterPro"/>
</dbReference>
<dbReference type="AlphaFoldDB" id="A0A1L7CZB3"/>
<accession>A0A1L7CZB3</accession>